<comment type="caution">
    <text evidence="1">The sequence shown here is derived from an EMBL/GenBank/DDBJ whole genome shotgun (WGS) entry which is preliminary data.</text>
</comment>
<evidence type="ECO:0000313" key="2">
    <source>
        <dbReference type="Proteomes" id="UP000548632"/>
    </source>
</evidence>
<proteinExistence type="predicted"/>
<keyword evidence="2" id="KW-1185">Reference proteome</keyword>
<accession>A0A839HEW4</accession>
<name>A0A839HEW4_9GAMM</name>
<dbReference type="EMBL" id="JABVCQ010000007">
    <property type="protein sequence ID" value="MBB1125569.1"/>
    <property type="molecule type" value="Genomic_DNA"/>
</dbReference>
<organism evidence="1 2">
    <name type="scientific">Thiospirillum jenense</name>
    <dbReference type="NCBI Taxonomy" id="1653858"/>
    <lineage>
        <taxon>Bacteria</taxon>
        <taxon>Pseudomonadati</taxon>
        <taxon>Pseudomonadota</taxon>
        <taxon>Gammaproteobacteria</taxon>
        <taxon>Chromatiales</taxon>
        <taxon>Chromatiaceae</taxon>
        <taxon>Thiospirillum</taxon>
    </lineage>
</organism>
<dbReference type="RefSeq" id="WP_182583044.1">
    <property type="nucleotide sequence ID" value="NZ_JABVCQ010000007.1"/>
</dbReference>
<dbReference type="Proteomes" id="UP000548632">
    <property type="component" value="Unassembled WGS sequence"/>
</dbReference>
<dbReference type="AlphaFoldDB" id="A0A839HEW4"/>
<evidence type="ECO:0000313" key="1">
    <source>
        <dbReference type="EMBL" id="MBB1125569.1"/>
    </source>
</evidence>
<protein>
    <submittedName>
        <fullName evidence="1">Uncharacterized protein</fullName>
    </submittedName>
</protein>
<gene>
    <name evidence="1" type="ORF">HUK38_04895</name>
</gene>
<reference evidence="1 2" key="1">
    <citation type="journal article" date="2020" name="Arch. Microbiol.">
        <title>The genome sequence of the giant phototrophic gammaproteobacterium Thiospirillum jenense gives insight into its physiological properties and phylogenetic relationships.</title>
        <authorList>
            <person name="Imhoff J.F."/>
            <person name="Meyer T.E."/>
            <person name="Kyndt J.A."/>
        </authorList>
    </citation>
    <scope>NUCLEOTIDE SEQUENCE [LARGE SCALE GENOMIC DNA]</scope>
    <source>
        <strain evidence="1 2">DSM 216</strain>
    </source>
</reference>
<sequence>MENIALDFTAIAAAAGFTPGADGRLNLPATQETADALAVAAIALLPTWQVGDAPISATLTGAGPVWGHLCIAHALHGRVAKLTYAAPNCPAIVVFAHGA</sequence>